<dbReference type="GO" id="GO:0005813">
    <property type="term" value="C:centrosome"/>
    <property type="evidence" value="ECO:0007669"/>
    <property type="project" value="TreeGrafter"/>
</dbReference>
<feature type="non-terminal residue" evidence="6">
    <location>
        <position position="129"/>
    </location>
</feature>
<keyword evidence="2" id="KW-0963">Cytoplasm</keyword>
<comment type="subcellular location">
    <subcellularLocation>
        <location evidence="1">Cytoplasm</location>
    </subcellularLocation>
</comment>
<accession>A0A6H5G0L9</accession>
<keyword evidence="7" id="KW-1185">Reference proteome</keyword>
<evidence type="ECO:0000256" key="3">
    <source>
        <dbReference type="ARBA" id="ARBA00023054"/>
    </source>
</evidence>
<dbReference type="GO" id="GO:0051959">
    <property type="term" value="F:dynein light intermediate chain binding"/>
    <property type="evidence" value="ECO:0007669"/>
    <property type="project" value="TreeGrafter"/>
</dbReference>
<evidence type="ECO:0000256" key="1">
    <source>
        <dbReference type="ARBA" id="ARBA00004496"/>
    </source>
</evidence>
<dbReference type="EMBL" id="CADCXU010003560">
    <property type="protein sequence ID" value="CAA9995539.1"/>
    <property type="molecule type" value="Genomic_DNA"/>
</dbReference>
<protein>
    <recommendedName>
        <fullName evidence="5">HOOK N-terminal domain-containing protein</fullName>
    </recommendedName>
</protein>
<proteinExistence type="predicted"/>
<dbReference type="Gene3D" id="1.10.418.10">
    <property type="entry name" value="Calponin-like domain"/>
    <property type="match status" value="1"/>
</dbReference>
<dbReference type="Pfam" id="PF19047">
    <property type="entry name" value="HOOK_N"/>
    <property type="match status" value="1"/>
</dbReference>
<gene>
    <name evidence="6" type="ORF">NTEN_LOCUS2330</name>
</gene>
<dbReference type="GO" id="GO:0030705">
    <property type="term" value="P:cytoskeleton-dependent intracellular transport"/>
    <property type="evidence" value="ECO:0007669"/>
    <property type="project" value="InterPro"/>
</dbReference>
<sequence length="129" mass="14996">MQLVLQLLLGCAVQCPNKQVFIERIKELPIDAQHALVDCIKQVTESQEIVLTPDAADVVSTEQLLKHLRRLLKVRDQLLLINELKTEARVGKAYRDEADALRERAERADRLEAEVLRYREKLSDLEYYR</sequence>
<dbReference type="GO" id="GO:0008017">
    <property type="term" value="F:microtubule binding"/>
    <property type="evidence" value="ECO:0007669"/>
    <property type="project" value="TreeGrafter"/>
</dbReference>
<dbReference type="PANTHER" id="PTHR18947:SF28">
    <property type="entry name" value="GIRDIN, ISOFORM A"/>
    <property type="match status" value="1"/>
</dbReference>
<dbReference type="OrthoDB" id="10254988at2759"/>
<evidence type="ECO:0000256" key="4">
    <source>
        <dbReference type="SAM" id="Coils"/>
    </source>
</evidence>
<evidence type="ECO:0000259" key="5">
    <source>
        <dbReference type="Pfam" id="PF19047"/>
    </source>
</evidence>
<organism evidence="6 7">
    <name type="scientific">Nesidiocoris tenuis</name>
    <dbReference type="NCBI Taxonomy" id="355587"/>
    <lineage>
        <taxon>Eukaryota</taxon>
        <taxon>Metazoa</taxon>
        <taxon>Ecdysozoa</taxon>
        <taxon>Arthropoda</taxon>
        <taxon>Hexapoda</taxon>
        <taxon>Insecta</taxon>
        <taxon>Pterygota</taxon>
        <taxon>Neoptera</taxon>
        <taxon>Paraneoptera</taxon>
        <taxon>Hemiptera</taxon>
        <taxon>Heteroptera</taxon>
        <taxon>Panheteroptera</taxon>
        <taxon>Cimicomorpha</taxon>
        <taxon>Miridae</taxon>
        <taxon>Dicyphina</taxon>
        <taxon>Nesidiocoris</taxon>
    </lineage>
</organism>
<evidence type="ECO:0000313" key="7">
    <source>
        <dbReference type="Proteomes" id="UP000479000"/>
    </source>
</evidence>
<keyword evidence="3 4" id="KW-0175">Coiled coil</keyword>
<evidence type="ECO:0000313" key="6">
    <source>
        <dbReference type="EMBL" id="CAA9995539.1"/>
    </source>
</evidence>
<dbReference type="GO" id="GO:0031122">
    <property type="term" value="P:cytoplasmic microtubule organization"/>
    <property type="evidence" value="ECO:0007669"/>
    <property type="project" value="TreeGrafter"/>
</dbReference>
<name>A0A6H5G0L9_9HEMI</name>
<feature type="coiled-coil region" evidence="4">
    <location>
        <begin position="91"/>
        <end position="128"/>
    </location>
</feature>
<feature type="domain" description="HOOK N-terminal" evidence="5">
    <location>
        <begin position="3"/>
        <end position="40"/>
    </location>
</feature>
<dbReference type="AlphaFoldDB" id="A0A6H5G0L9"/>
<dbReference type="InterPro" id="IPR036872">
    <property type="entry name" value="CH_dom_sf"/>
</dbReference>
<dbReference type="PANTHER" id="PTHR18947">
    <property type="entry name" value="HOOK PROTEINS"/>
    <property type="match status" value="1"/>
</dbReference>
<dbReference type="SUPFAM" id="SSF116907">
    <property type="entry name" value="Hook domain"/>
    <property type="match status" value="1"/>
</dbReference>
<reference evidence="6 7" key="1">
    <citation type="submission" date="2020-02" db="EMBL/GenBank/DDBJ databases">
        <authorList>
            <person name="Ferguson B K."/>
        </authorList>
    </citation>
    <scope>NUCLEOTIDE SEQUENCE [LARGE SCALE GENOMIC DNA]</scope>
</reference>
<dbReference type="GO" id="GO:0005737">
    <property type="term" value="C:cytoplasm"/>
    <property type="evidence" value="ECO:0007669"/>
    <property type="project" value="UniProtKB-SubCell"/>
</dbReference>
<evidence type="ECO:0000256" key="2">
    <source>
        <dbReference type="ARBA" id="ARBA00022490"/>
    </source>
</evidence>
<dbReference type="Proteomes" id="UP000479000">
    <property type="component" value="Unassembled WGS sequence"/>
</dbReference>
<dbReference type="InterPro" id="IPR043936">
    <property type="entry name" value="HOOK_N"/>
</dbReference>